<evidence type="ECO:0000313" key="2">
    <source>
        <dbReference type="EMBL" id="GGH12122.1"/>
    </source>
</evidence>
<accession>A0ABQ1Y5H4</accession>
<reference evidence="3" key="1">
    <citation type="journal article" date="2019" name="Int. J. Syst. Evol. Microbiol.">
        <title>The Global Catalogue of Microorganisms (GCM) 10K type strain sequencing project: providing services to taxonomists for standard genome sequencing and annotation.</title>
        <authorList>
            <consortium name="The Broad Institute Genomics Platform"/>
            <consortium name="The Broad Institute Genome Sequencing Center for Infectious Disease"/>
            <person name="Wu L."/>
            <person name="Ma J."/>
        </authorList>
    </citation>
    <scope>NUCLEOTIDE SEQUENCE [LARGE SCALE GENOMIC DNA]</scope>
    <source>
        <strain evidence="3">CGMCC 1.12769</strain>
    </source>
</reference>
<dbReference type="RefSeq" id="WP_188535366.1">
    <property type="nucleotide sequence ID" value="NZ_BMFT01000001.1"/>
</dbReference>
<feature type="domain" description="Chitinase A N-terminal" evidence="1">
    <location>
        <begin position="926"/>
        <end position="1003"/>
    </location>
</feature>
<dbReference type="PANTHER" id="PTHR12969">
    <property type="entry name" value="NGD5/OSM-6/IFT52"/>
    <property type="match status" value="1"/>
</dbReference>
<dbReference type="InterPro" id="IPR013783">
    <property type="entry name" value="Ig-like_fold"/>
</dbReference>
<dbReference type="SUPFAM" id="SSF81296">
    <property type="entry name" value="E set domains"/>
    <property type="match status" value="2"/>
</dbReference>
<comment type="caution">
    <text evidence="2">The sequence shown here is derived from an EMBL/GenBank/DDBJ whole genome shotgun (WGS) entry which is preliminary data.</text>
</comment>
<evidence type="ECO:0000313" key="3">
    <source>
        <dbReference type="Proteomes" id="UP000659344"/>
    </source>
</evidence>
<keyword evidence="3" id="KW-1185">Reference proteome</keyword>
<dbReference type="Gene3D" id="3.40.50.880">
    <property type="match status" value="1"/>
</dbReference>
<protein>
    <recommendedName>
        <fullName evidence="1">Chitinase A N-terminal domain-containing protein</fullName>
    </recommendedName>
</protein>
<sequence length="1096" mass="116782">MNKFTRIGAKWLRSGIALSLALSLQLGFGSELQSIYAEGPSDPAPFITAKVVNENAGKKVLFDNTHGQTAGAADWVIDGGFSDFGNALANNGYEVKELRKASPFTYSDLSSYAVFVIAEPNIPFKQSEQAAMERYVKEGGSIFFIGDHYNADRNKNRWDGSESINGYRRGAWTDPAKGMSTEEKNSAAMQDVVSSDWLGSNFGIRFRYNALGDITANGIVASNQAFGITAGVSNVAMHAGSTLAITDPTKSKGIVYLPKTNEAWGSAVDQGVYNGGGIAEGPYAAVSKVGLGKAAFIGDSSAVEDASPKYLREETGTSKTTYDGFKEQDDAKLLVNIVNWLSKQENYTSLDQVPNLQLDEKTALLPFEAPAASTEPQSEPWSAPAAGYKWWDQSTFKAGSYGGPTASANPSYSFVHQATLPNAVDFQIRVVVDNLSPNSTVSGFSAGIYLTSGGTQIAKIQNEDGTWPAAYGYGNFSVTANSQGRAYKDLTVRIKPGTTGASNLRLRQNGNNLLTTPVTLGDVPAETLPPEGNPTPALITIAEGRSKPEGTVVTFQGTITTEPGAFGGQTFYLQDATGGIYVYQNTSGFHQGDVVKITAPLALYNTELELSNPVSIEKTGTAPLPVAVQTTTVDNSNQGQLIELSNVTIRNIISAVPTGSFEFDAVNGSISNHVRVDVRTGLQLADFPYKEGQVVNLKGISSIFKDVYQLKLRGLNDISLPPVFLPPVTTATLSGTPNNSGWFNQSVNLTLAATDQGPGQVTTKYAINDGPEVSYVGPITIDAEGFNVVRYFSIGATGSVETAKSIEVKLDKTAPTVTLSQSGKAVGDVLEQDILKFELTSTDVGSGVATQQLLVDGKEVQLGQSMNAKDLGLGNHTVQYTVVDVAGNISTKSIPFQVIRPLSQGAPGKPVLSDNNTYDNGLRDGDYSVTMNLWWGNNGSEFRLYENGVLISTKKLTDASPNAQSVITDITGRANGTYTYTCELINSQGTTSSDPLVVVVSDASPGKPVLSQDNWDGDGNFNVSMNMWWGTNGSEYRLYENGQLIDTQNLSLITPNAQRAVTSVKGKAVGTYEYRAELINAAGVTSSESITVQVVK</sequence>
<gene>
    <name evidence="2" type="ORF">GCM10008013_04370</name>
</gene>
<dbReference type="InterPro" id="IPR029062">
    <property type="entry name" value="Class_I_gatase-like"/>
</dbReference>
<dbReference type="SUPFAM" id="SSF52317">
    <property type="entry name" value="Class I glutamine amidotransferase-like"/>
    <property type="match status" value="1"/>
</dbReference>
<dbReference type="Proteomes" id="UP000659344">
    <property type="component" value="Unassembled WGS sequence"/>
</dbReference>
<dbReference type="Pfam" id="PF08329">
    <property type="entry name" value="ChitinaseA_N"/>
    <property type="match status" value="1"/>
</dbReference>
<dbReference type="PANTHER" id="PTHR12969:SF7">
    <property type="entry name" value="INTRAFLAGELLAR TRANSPORT PROTEIN 52 HOMOLOG"/>
    <property type="match status" value="1"/>
</dbReference>
<dbReference type="InterPro" id="IPR039975">
    <property type="entry name" value="IFT52"/>
</dbReference>
<dbReference type="EMBL" id="BMFT01000001">
    <property type="protein sequence ID" value="GGH12122.1"/>
    <property type="molecule type" value="Genomic_DNA"/>
</dbReference>
<evidence type="ECO:0000259" key="1">
    <source>
        <dbReference type="Pfam" id="PF08329"/>
    </source>
</evidence>
<proteinExistence type="predicted"/>
<dbReference type="InterPro" id="IPR013540">
    <property type="entry name" value="ChitinaseA_N"/>
</dbReference>
<name>A0ABQ1Y5H4_9BACL</name>
<organism evidence="2 3">
    <name type="scientific">Paenibacillus segetis</name>
    <dbReference type="NCBI Taxonomy" id="1325360"/>
    <lineage>
        <taxon>Bacteria</taxon>
        <taxon>Bacillati</taxon>
        <taxon>Bacillota</taxon>
        <taxon>Bacilli</taxon>
        <taxon>Bacillales</taxon>
        <taxon>Paenibacillaceae</taxon>
        <taxon>Paenibacillus</taxon>
    </lineage>
</organism>
<dbReference type="InterPro" id="IPR014756">
    <property type="entry name" value="Ig_E-set"/>
</dbReference>
<dbReference type="Gene3D" id="2.60.40.10">
    <property type="entry name" value="Immunoglobulins"/>
    <property type="match status" value="2"/>
</dbReference>
<dbReference type="Gene3D" id="3.30.1920.20">
    <property type="match status" value="1"/>
</dbReference>